<dbReference type="Pfam" id="PF10528">
    <property type="entry name" value="GLEYA"/>
    <property type="match status" value="1"/>
</dbReference>
<dbReference type="Proteomes" id="UP000036947">
    <property type="component" value="Unassembled WGS sequence"/>
</dbReference>
<organism evidence="3 4">
    <name type="scientific">Tolypocladium ophioglossoides (strain CBS 100239)</name>
    <name type="common">Snaketongue truffleclub</name>
    <name type="synonym">Elaphocordyceps ophioglossoides</name>
    <dbReference type="NCBI Taxonomy" id="1163406"/>
    <lineage>
        <taxon>Eukaryota</taxon>
        <taxon>Fungi</taxon>
        <taxon>Dikarya</taxon>
        <taxon>Ascomycota</taxon>
        <taxon>Pezizomycotina</taxon>
        <taxon>Sordariomycetes</taxon>
        <taxon>Hypocreomycetidae</taxon>
        <taxon>Hypocreales</taxon>
        <taxon>Ophiocordycipitaceae</taxon>
        <taxon>Tolypocladium</taxon>
    </lineage>
</organism>
<feature type="domain" description="PA14" evidence="2">
    <location>
        <begin position="279"/>
        <end position="435"/>
    </location>
</feature>
<dbReference type="InterPro" id="IPR037524">
    <property type="entry name" value="PA14/GLEYA"/>
</dbReference>
<dbReference type="OrthoDB" id="4792629at2759"/>
<name>A0A0L0NI94_TOLOC</name>
<feature type="signal peptide" evidence="1">
    <location>
        <begin position="1"/>
        <end position="19"/>
    </location>
</feature>
<evidence type="ECO:0000313" key="3">
    <source>
        <dbReference type="EMBL" id="KND93769.1"/>
    </source>
</evidence>
<evidence type="ECO:0000259" key="2">
    <source>
        <dbReference type="PROSITE" id="PS51820"/>
    </source>
</evidence>
<proteinExistence type="predicted"/>
<gene>
    <name evidence="3" type="ORF">TOPH_01937</name>
</gene>
<protein>
    <submittedName>
        <fullName evidence="3">Flocculation protein FLO5</fullName>
    </submittedName>
</protein>
<accession>A0A0L0NI94</accession>
<reference evidence="3 4" key="1">
    <citation type="journal article" date="2015" name="BMC Genomics">
        <title>The genome of the truffle-parasite Tolypocladium ophioglossoides and the evolution of antifungal peptaibiotics.</title>
        <authorList>
            <person name="Quandt C.A."/>
            <person name="Bushley K.E."/>
            <person name="Spatafora J.W."/>
        </authorList>
    </citation>
    <scope>NUCLEOTIDE SEQUENCE [LARGE SCALE GENOMIC DNA]</scope>
    <source>
        <strain evidence="3 4">CBS 100239</strain>
    </source>
</reference>
<keyword evidence="4" id="KW-1185">Reference proteome</keyword>
<dbReference type="STRING" id="1163406.A0A0L0NI94"/>
<evidence type="ECO:0000256" key="1">
    <source>
        <dbReference type="SAM" id="SignalP"/>
    </source>
</evidence>
<dbReference type="Gene3D" id="2.60.120.1560">
    <property type="match status" value="1"/>
</dbReference>
<feature type="chain" id="PRO_5005545179" evidence="1">
    <location>
        <begin position="20"/>
        <end position="448"/>
    </location>
</feature>
<keyword evidence="1" id="KW-0732">Signal</keyword>
<dbReference type="InterPro" id="IPR018871">
    <property type="entry name" value="GLEYA_adhesin_domain"/>
</dbReference>
<sequence length="448" mass="48144">MKLTDSPVALLGFAALAHSLAVLPRLRRGDSVCPTVEVDGIVEVDVIAPDMAAGCPVVFERLIEKPTGLGVVPGCAITVTKAPTSICTTVTPTAAIRSARTVSRLAVTSGTSHCTTTVLETQVPGFKIGKLESSSREEEVVTTTTEMDVFPQLTTETETLTVEVPITTTSDTIEVATGSTTETETHLVKKVHITTTSEALITAEVTPSSTTLTITTASKPPPPPSGACFTIPEGCRARRGGLTVSYYENNMENQAYGIDAKTGGVGPDYYLSLTPLAVGRSDSLSVPQFYGDDGMVSEDIDSVDADYYPGLNNTYEGIQYNANNFTLVFTGYYRAPATGKYRFCAQADNVDNFYLGSTTAFPCDQPYNPATPRNAKPLVRNYYGRTKRTVCANMKLIRGLYYPLRAVYGNWGTPSSLVFTVRAPDGRERADVNDFGYPSECEDGPGRR</sequence>
<dbReference type="AlphaFoldDB" id="A0A0L0NI94"/>
<dbReference type="EMBL" id="LFRF01000003">
    <property type="protein sequence ID" value="KND93769.1"/>
    <property type="molecule type" value="Genomic_DNA"/>
</dbReference>
<comment type="caution">
    <text evidence="3">The sequence shown here is derived from an EMBL/GenBank/DDBJ whole genome shotgun (WGS) entry which is preliminary data.</text>
</comment>
<dbReference type="SUPFAM" id="SSF56988">
    <property type="entry name" value="Anthrax protective antigen"/>
    <property type="match status" value="1"/>
</dbReference>
<evidence type="ECO:0000313" key="4">
    <source>
        <dbReference type="Proteomes" id="UP000036947"/>
    </source>
</evidence>
<dbReference type="PROSITE" id="PS51820">
    <property type="entry name" value="PA14"/>
    <property type="match status" value="1"/>
</dbReference>